<dbReference type="Proteomes" id="UP000053732">
    <property type="component" value="Unassembled WGS sequence"/>
</dbReference>
<evidence type="ECO:0000313" key="1">
    <source>
        <dbReference type="EMBL" id="CRL30277.1"/>
    </source>
</evidence>
<dbReference type="AlphaFoldDB" id="A0A0G4PVU9"/>
<organism evidence="1 2">
    <name type="scientific">Penicillium camemberti (strain FM 013)</name>
    <dbReference type="NCBI Taxonomy" id="1429867"/>
    <lineage>
        <taxon>Eukaryota</taxon>
        <taxon>Fungi</taxon>
        <taxon>Dikarya</taxon>
        <taxon>Ascomycota</taxon>
        <taxon>Pezizomycotina</taxon>
        <taxon>Eurotiomycetes</taxon>
        <taxon>Eurotiomycetidae</taxon>
        <taxon>Eurotiales</taxon>
        <taxon>Aspergillaceae</taxon>
        <taxon>Penicillium</taxon>
    </lineage>
</organism>
<proteinExistence type="predicted"/>
<dbReference type="STRING" id="1429867.A0A0G4PVU9"/>
<name>A0A0G4PVU9_PENC3</name>
<dbReference type="EMBL" id="HG793180">
    <property type="protein sequence ID" value="CRL30277.1"/>
    <property type="molecule type" value="Genomic_DNA"/>
</dbReference>
<keyword evidence="2" id="KW-1185">Reference proteome</keyword>
<sequence>MIQVRPDQFISPLTYLEVSPNRKKFATPSRIIQSLRYRYKSSPKIIYIVNDDIKDIFSHILQYLHNQLRNVSFNKLY</sequence>
<accession>A0A0G4PVU9</accession>
<reference evidence="1 2" key="1">
    <citation type="journal article" date="2014" name="Nat. Commun.">
        <title>Multiple recent horizontal transfers of a large genomic region in cheese making fungi.</title>
        <authorList>
            <person name="Cheeseman K."/>
            <person name="Ropars J."/>
            <person name="Renault P."/>
            <person name="Dupont J."/>
            <person name="Gouzy J."/>
            <person name="Branca A."/>
            <person name="Abraham A.L."/>
            <person name="Ceppi M."/>
            <person name="Conseiller E."/>
            <person name="Debuchy R."/>
            <person name="Malagnac F."/>
            <person name="Goarin A."/>
            <person name="Silar P."/>
            <person name="Lacoste S."/>
            <person name="Sallet E."/>
            <person name="Bensimon A."/>
            <person name="Giraud T."/>
            <person name="Brygoo Y."/>
        </authorList>
    </citation>
    <scope>NUCLEOTIDE SEQUENCE [LARGE SCALE GENOMIC DNA]</scope>
    <source>
        <strain evidence="2">FM 013</strain>
    </source>
</reference>
<protein>
    <submittedName>
        <fullName evidence="1">Str. FM013</fullName>
    </submittedName>
</protein>
<gene>
    <name evidence="1" type="ORF">PCAMFM013_S047g000005</name>
</gene>
<evidence type="ECO:0000313" key="2">
    <source>
        <dbReference type="Proteomes" id="UP000053732"/>
    </source>
</evidence>